<accession>A0A8J6P647</accession>
<protein>
    <submittedName>
        <fullName evidence="1">UDP-3-O-(3-hydroxymyristoyl)glucosamine N-acyltransferase</fullName>
    </submittedName>
</protein>
<dbReference type="EMBL" id="JACNIG010000433">
    <property type="protein sequence ID" value="MBC8434402.1"/>
    <property type="molecule type" value="Genomic_DNA"/>
</dbReference>
<reference evidence="1 2" key="1">
    <citation type="submission" date="2020-08" db="EMBL/GenBank/DDBJ databases">
        <title>Bridging the membrane lipid divide: bacteria of the FCB group superphylum have the potential to synthesize archaeal ether lipids.</title>
        <authorList>
            <person name="Villanueva L."/>
            <person name="Von Meijenfeldt F.A.B."/>
            <person name="Westbye A.B."/>
            <person name="Yadav S."/>
            <person name="Hopmans E.C."/>
            <person name="Dutilh B.E."/>
            <person name="Sinninghe Damste J.S."/>
        </authorList>
    </citation>
    <scope>NUCLEOTIDE SEQUENCE [LARGE SCALE GENOMIC DNA]</scope>
    <source>
        <strain evidence="1">NIOZ-UU17</strain>
    </source>
</reference>
<organism evidence="1 2">
    <name type="scientific">Candidatus Desulfatibia vada</name>
    <dbReference type="NCBI Taxonomy" id="2841696"/>
    <lineage>
        <taxon>Bacteria</taxon>
        <taxon>Pseudomonadati</taxon>
        <taxon>Thermodesulfobacteriota</taxon>
        <taxon>Desulfobacteria</taxon>
        <taxon>Desulfobacterales</taxon>
        <taxon>Desulfobacterales incertae sedis</taxon>
        <taxon>Candidatus Desulfatibia</taxon>
    </lineage>
</organism>
<comment type="caution">
    <text evidence="1">The sequence shown here is derived from an EMBL/GenBank/DDBJ whole genome shotgun (WGS) entry which is preliminary data.</text>
</comment>
<feature type="non-terminal residue" evidence="1">
    <location>
        <position position="38"/>
    </location>
</feature>
<evidence type="ECO:0000313" key="2">
    <source>
        <dbReference type="Proteomes" id="UP000605201"/>
    </source>
</evidence>
<dbReference type="AlphaFoldDB" id="A0A8J6P647"/>
<dbReference type="Proteomes" id="UP000605201">
    <property type="component" value="Unassembled WGS sequence"/>
</dbReference>
<gene>
    <name evidence="1" type="ORF">H8D96_21040</name>
</gene>
<proteinExistence type="predicted"/>
<dbReference type="Gene3D" id="3.40.1390.10">
    <property type="entry name" value="MurE/MurF, N-terminal domain"/>
    <property type="match status" value="1"/>
</dbReference>
<sequence>MKQYTIEQINQEVNGSIDGTPTIMITGVEQISEATTNQ</sequence>
<name>A0A8J6P647_9BACT</name>
<evidence type="ECO:0000313" key="1">
    <source>
        <dbReference type="EMBL" id="MBC8434402.1"/>
    </source>
</evidence>